<dbReference type="OMA" id="QMSMKGV"/>
<keyword evidence="3" id="KW-1185">Reference proteome</keyword>
<dbReference type="OrthoDB" id="630817at2759"/>
<gene>
    <name evidence="2" type="ORF">HHK36_030105</name>
</gene>
<dbReference type="InterPro" id="IPR008581">
    <property type="entry name" value="DUF863_pln"/>
</dbReference>
<dbReference type="PANTHER" id="PTHR33167">
    <property type="entry name" value="TRANSCRIPTION FACTOR, PUTATIVE (DUF863)-RELATED"/>
    <property type="match status" value="1"/>
</dbReference>
<reference evidence="2 3" key="1">
    <citation type="submission" date="2020-04" db="EMBL/GenBank/DDBJ databases">
        <title>Plant Genome Project.</title>
        <authorList>
            <person name="Zhang R.-G."/>
        </authorList>
    </citation>
    <scope>NUCLEOTIDE SEQUENCE [LARGE SCALE GENOMIC DNA]</scope>
    <source>
        <strain evidence="2">YNK0</strain>
        <tissue evidence="2">Leaf</tissue>
    </source>
</reference>
<dbReference type="PANTHER" id="PTHR33167:SF4">
    <property type="entry name" value="TRANSCRIPTION FACTOR, PUTATIVE (DUF863)-RELATED"/>
    <property type="match status" value="1"/>
</dbReference>
<feature type="region of interest" description="Disordered" evidence="1">
    <location>
        <begin position="711"/>
        <end position="731"/>
    </location>
</feature>
<feature type="region of interest" description="Disordered" evidence="1">
    <location>
        <begin position="1052"/>
        <end position="1091"/>
    </location>
</feature>
<protein>
    <submittedName>
        <fullName evidence="2">Uncharacterized protein</fullName>
    </submittedName>
</protein>
<sequence length="1091" mass="121315">MGTKVQCKSYFPGYYSMRDLNEDANSGSWPSYYEDRTLNSGQYYNSCLPRPPTDVYSGHDKEVLKQTMLKHEDIFKNQVLELHRVYRIQRDLMDEIKRKELFKHQMPVKTAQSSPFATQMPSEDAWKMWHVPSLPFLNSTCTRPSISGTDNMQSPLSFIKGNSMQTGPGPSQNGVSSKKCKLESSSKNFQRRMFDLQLPADEYLDSDEEEHFKEERVSDVSMMASCPKKNCEVAPESDVTLSLGSGRNVGCQGEASRPDLCLRSTNDLADLNECIQFEEKTTASASVDFLGPVTSHREIPVRDLSVKQDSHFLGLPKEYFSKSQKGSDNGTCSNILHLENEGNRWECLSYNFETGQSRSSLNSFPQGSCPEKLPTPFEPIGVSLKKAHELPTFLQYDQSKREPWTERAICGLKTSEKNHDLSNYNYQGPSVASHIPSPYPLGHQSDLTNSGSPLVSWRKPMNGLSQNPTAVQALPCFNTSASSSKSSNSPIQSHGLIRDNWHHHSISRLNQSFGSDVSYRNGFYQGSHSESKELQVQFPTIGFDYLNCRNHSNSASEHLVNNGPTKYFKGSECMDVKSAKDTNLNAVLHNGFQQEVVSLQDLVIIDGERKHEDPLGGLPWLRAKIDCNAEAAKGKGASTLVELDSLHDSSFQLFPNKIETGKGPNPFFVEHFTTASCSHDAEPKKIKVGDCPSIRKIFGFPIFDKSNISKDRPSSLSSPATSHCHPSEVEDNENSWKAGVCKIDLAHDPTLQDTGMQLTMVDLVVEKGLDNNLADFRYQINLNSCINEEEAQSTTVPIVKIATNIDLEAPVVSDTEAGIPPGDESIGNQHETPFQSRQNEDDGPNNELVRIAAEAIIAISSSGHNHLEDASCHPSEGSLGDALRWFAEAVSSCTSDFEGEVGVIFSGKGDGDQESSSDGYDYFESMTLKLTETKVEDYWSMSQVVENPKEEETSATLLLSRPRRGPARRGRQRRDFQRDILPGLASLSRHEVTEDLQLIGGLMRATGHHWQTGLTRRNMARNGCGRGRRRLQSSAPTVAVSRECPLLSQQPKNSELGLEERSVTGWGKTTRRPRRQRCPAGNPPLLHLTQV</sequence>
<dbReference type="Pfam" id="PF05904">
    <property type="entry name" value="DUF863"/>
    <property type="match status" value="1"/>
</dbReference>
<dbReference type="AlphaFoldDB" id="A0A834YAU5"/>
<evidence type="ECO:0000256" key="1">
    <source>
        <dbReference type="SAM" id="MobiDB-lite"/>
    </source>
</evidence>
<evidence type="ECO:0000313" key="2">
    <source>
        <dbReference type="EMBL" id="KAF8378756.1"/>
    </source>
</evidence>
<comment type="caution">
    <text evidence="2">The sequence shown here is derived from an EMBL/GenBank/DDBJ whole genome shotgun (WGS) entry which is preliminary data.</text>
</comment>
<proteinExistence type="predicted"/>
<dbReference type="Proteomes" id="UP000655225">
    <property type="component" value="Unassembled WGS sequence"/>
</dbReference>
<feature type="compositionally biased region" description="Polar residues" evidence="1">
    <location>
        <begin position="826"/>
        <end position="837"/>
    </location>
</feature>
<accession>A0A834YAU5</accession>
<evidence type="ECO:0000313" key="3">
    <source>
        <dbReference type="Proteomes" id="UP000655225"/>
    </source>
</evidence>
<name>A0A834YAU5_TETSI</name>
<organism evidence="2 3">
    <name type="scientific">Tetracentron sinense</name>
    <name type="common">Spur-leaf</name>
    <dbReference type="NCBI Taxonomy" id="13715"/>
    <lineage>
        <taxon>Eukaryota</taxon>
        <taxon>Viridiplantae</taxon>
        <taxon>Streptophyta</taxon>
        <taxon>Embryophyta</taxon>
        <taxon>Tracheophyta</taxon>
        <taxon>Spermatophyta</taxon>
        <taxon>Magnoliopsida</taxon>
        <taxon>Trochodendrales</taxon>
        <taxon>Trochodendraceae</taxon>
        <taxon>Tetracentron</taxon>
    </lineage>
</organism>
<feature type="region of interest" description="Disordered" evidence="1">
    <location>
        <begin position="816"/>
        <end position="844"/>
    </location>
</feature>
<dbReference type="EMBL" id="JABCRI010000023">
    <property type="protein sequence ID" value="KAF8378756.1"/>
    <property type="molecule type" value="Genomic_DNA"/>
</dbReference>